<dbReference type="Gene3D" id="2.20.110.10">
    <property type="entry name" value="Histone H3 K4-specific methyltransferase SET7/9 N-terminal domain"/>
    <property type="match status" value="1"/>
</dbReference>
<dbReference type="EMBL" id="HBDY01002591">
    <property type="protein sequence ID" value="CAD8229784.1"/>
    <property type="molecule type" value="Transcribed_RNA"/>
</dbReference>
<evidence type="ECO:0000313" key="3">
    <source>
        <dbReference type="EMBL" id="CAD8229784.1"/>
    </source>
</evidence>
<dbReference type="InterPro" id="IPR003409">
    <property type="entry name" value="MORN"/>
</dbReference>
<protein>
    <recommendedName>
        <fullName evidence="5">Radial spoke protein 10</fullName>
    </recommendedName>
</protein>
<evidence type="ECO:0000256" key="1">
    <source>
        <dbReference type="ARBA" id="ARBA00022737"/>
    </source>
</evidence>
<evidence type="ECO:0000256" key="2">
    <source>
        <dbReference type="SAM" id="MobiDB-lite"/>
    </source>
</evidence>
<dbReference type="GO" id="GO:0016020">
    <property type="term" value="C:membrane"/>
    <property type="evidence" value="ECO:0007669"/>
    <property type="project" value="UniProtKB-ARBA"/>
</dbReference>
<sequence length="370" mass="41907">MPSKVPRPYHRNYTWDSIVFGDGGQFEGMVTKEGQIDKLGCFVFADGDRYDGGFRRGAMHGHGVYYWKNDGSTYFGEWDDNAQQGCGVKFYGNGAIEWGEWKDDQFLGSFTGVCGETQSYGSMNNALDVAQRARMFKYKPDSEVTMQLRAFTPYQDPVVYQEGTEWQMPGWRGELYEAPSYEDLKEQHPRLLSQMQRHNEIWERSWRYYNMDYEGEMAAREARGIDPDSLSNAEKRGDDEEDPEKLAAEARAAIELKMRQAEEEDDYDEYASADSKPKKGGKDKKGKGKKKGKGGGSAAASLTLSLRNAGTAVERAFAAASRLASRRPEIAAFAERRRARAERRRAEEAHETRRKVGPFASLSMSLPFAR</sequence>
<name>A0A6U0FIG7_MICPS</name>
<dbReference type="SUPFAM" id="SSF82185">
    <property type="entry name" value="Histone H3 K4-specific methyltransferase SET7/9 N-terminal domain"/>
    <property type="match status" value="1"/>
</dbReference>
<dbReference type="PANTHER" id="PTHR23084:SF263">
    <property type="entry name" value="MORN REPEAT-CONTAINING PROTEIN 1"/>
    <property type="match status" value="1"/>
</dbReference>
<dbReference type="PANTHER" id="PTHR23084">
    <property type="entry name" value="PHOSPHATIDYLINOSITOL-4-PHOSPHATE 5-KINASE RELATED"/>
    <property type="match status" value="1"/>
</dbReference>
<accession>A0A6U0FIG7</accession>
<feature type="region of interest" description="Disordered" evidence="2">
    <location>
        <begin position="259"/>
        <end position="301"/>
    </location>
</feature>
<feature type="compositionally biased region" description="Basic and acidic residues" evidence="2">
    <location>
        <begin position="233"/>
        <end position="245"/>
    </location>
</feature>
<proteinExistence type="predicted"/>
<feature type="compositionally biased region" description="Acidic residues" evidence="2">
    <location>
        <begin position="262"/>
        <end position="271"/>
    </location>
</feature>
<dbReference type="SMART" id="SM00698">
    <property type="entry name" value="MORN"/>
    <property type="match status" value="2"/>
</dbReference>
<reference evidence="4" key="1">
    <citation type="submission" date="2021-01" db="EMBL/GenBank/DDBJ databases">
        <authorList>
            <person name="Corre E."/>
            <person name="Pelletier E."/>
            <person name="Niang G."/>
            <person name="Scheremetjew M."/>
            <person name="Finn R."/>
            <person name="Kale V."/>
            <person name="Holt S."/>
            <person name="Cochrane G."/>
            <person name="Meng A."/>
            <person name="Brown T."/>
            <person name="Cohen L."/>
        </authorList>
    </citation>
    <scope>NUCLEOTIDE SEQUENCE</scope>
    <source>
        <strain evidence="4">RCC1614</strain>
    </source>
</reference>
<dbReference type="OMA" id="HNEIWER"/>
<feature type="region of interest" description="Disordered" evidence="2">
    <location>
        <begin position="220"/>
        <end position="245"/>
    </location>
</feature>
<evidence type="ECO:0000313" key="4">
    <source>
        <dbReference type="EMBL" id="CAD8229786.1"/>
    </source>
</evidence>
<feature type="compositionally biased region" description="Basic residues" evidence="2">
    <location>
        <begin position="278"/>
        <end position="293"/>
    </location>
</feature>
<evidence type="ECO:0008006" key="5">
    <source>
        <dbReference type="Google" id="ProtNLM"/>
    </source>
</evidence>
<dbReference type="EMBL" id="HBDY01002592">
    <property type="protein sequence ID" value="CAD8229786.1"/>
    <property type="molecule type" value="Transcribed_RNA"/>
</dbReference>
<gene>
    <name evidence="3" type="ORF">MPUS1402_LOCUS1967</name>
    <name evidence="4" type="ORF">MPUS1402_LOCUS1968</name>
</gene>
<dbReference type="Pfam" id="PF02493">
    <property type="entry name" value="MORN"/>
    <property type="match status" value="2"/>
</dbReference>
<dbReference type="AlphaFoldDB" id="A0A6U0FIG7"/>
<organism evidence="4">
    <name type="scientific">Micromonas pusilla</name>
    <name type="common">Picoplanktonic green alga</name>
    <name type="synonym">Chromulina pusilla</name>
    <dbReference type="NCBI Taxonomy" id="38833"/>
    <lineage>
        <taxon>Eukaryota</taxon>
        <taxon>Viridiplantae</taxon>
        <taxon>Chlorophyta</taxon>
        <taxon>Mamiellophyceae</taxon>
        <taxon>Mamiellales</taxon>
        <taxon>Mamiellaceae</taxon>
        <taxon>Micromonas</taxon>
    </lineage>
</organism>
<keyword evidence="1" id="KW-0677">Repeat</keyword>